<feature type="region of interest" description="Disordered" evidence="1">
    <location>
        <begin position="140"/>
        <end position="180"/>
    </location>
</feature>
<feature type="region of interest" description="Disordered" evidence="1">
    <location>
        <begin position="373"/>
        <end position="409"/>
    </location>
</feature>
<evidence type="ECO:0000313" key="3">
    <source>
        <dbReference type="EMBL" id="CAK0852772.1"/>
    </source>
</evidence>
<feature type="compositionally biased region" description="Basic and acidic residues" evidence="1">
    <location>
        <begin position="314"/>
        <end position="329"/>
    </location>
</feature>
<feature type="domain" description="DUF4326" evidence="2">
    <location>
        <begin position="1374"/>
        <end position="1451"/>
    </location>
</feature>
<feature type="compositionally biased region" description="Gly residues" evidence="1">
    <location>
        <begin position="107"/>
        <end position="116"/>
    </location>
</feature>
<dbReference type="Pfam" id="PF14216">
    <property type="entry name" value="DUF4326"/>
    <property type="match status" value="1"/>
</dbReference>
<gene>
    <name evidence="3" type="ORF">PCOR1329_LOCUS44448</name>
</gene>
<evidence type="ECO:0000313" key="4">
    <source>
        <dbReference type="Proteomes" id="UP001189429"/>
    </source>
</evidence>
<feature type="compositionally biased region" description="Gly residues" evidence="1">
    <location>
        <begin position="140"/>
        <end position="150"/>
    </location>
</feature>
<keyword evidence="4" id="KW-1185">Reference proteome</keyword>
<dbReference type="InterPro" id="IPR025475">
    <property type="entry name" value="DUF4326"/>
</dbReference>
<name>A0ABN9U1V9_9DINO</name>
<proteinExistence type="predicted"/>
<feature type="compositionally biased region" description="Basic and acidic residues" evidence="1">
    <location>
        <begin position="157"/>
        <end position="176"/>
    </location>
</feature>
<comment type="caution">
    <text evidence="3">The sequence shown here is derived from an EMBL/GenBank/DDBJ whole genome shotgun (WGS) entry which is preliminary data.</text>
</comment>
<dbReference type="InterPro" id="IPR029063">
    <property type="entry name" value="SAM-dependent_MTases_sf"/>
</dbReference>
<dbReference type="Gene3D" id="3.40.50.150">
    <property type="entry name" value="Vaccinia Virus protein VP39"/>
    <property type="match status" value="1"/>
</dbReference>
<evidence type="ECO:0000259" key="2">
    <source>
        <dbReference type="Pfam" id="PF14216"/>
    </source>
</evidence>
<dbReference type="SUPFAM" id="SSF53335">
    <property type="entry name" value="S-adenosyl-L-methionine-dependent methyltransferases"/>
    <property type="match status" value="1"/>
</dbReference>
<feature type="region of interest" description="Disordered" evidence="1">
    <location>
        <begin position="277"/>
        <end position="354"/>
    </location>
</feature>
<accession>A0ABN9U1V9</accession>
<organism evidence="3 4">
    <name type="scientific">Prorocentrum cordatum</name>
    <dbReference type="NCBI Taxonomy" id="2364126"/>
    <lineage>
        <taxon>Eukaryota</taxon>
        <taxon>Sar</taxon>
        <taxon>Alveolata</taxon>
        <taxon>Dinophyceae</taxon>
        <taxon>Prorocentrales</taxon>
        <taxon>Prorocentraceae</taxon>
        <taxon>Prorocentrum</taxon>
    </lineage>
</organism>
<protein>
    <recommendedName>
        <fullName evidence="2">DUF4326 domain-containing protein</fullName>
    </recommendedName>
</protein>
<evidence type="ECO:0000256" key="1">
    <source>
        <dbReference type="SAM" id="MobiDB-lite"/>
    </source>
</evidence>
<feature type="compositionally biased region" description="Low complexity" evidence="1">
    <location>
        <begin position="330"/>
        <end position="348"/>
    </location>
</feature>
<feature type="non-terminal residue" evidence="3">
    <location>
        <position position="1699"/>
    </location>
</feature>
<reference evidence="3" key="1">
    <citation type="submission" date="2023-10" db="EMBL/GenBank/DDBJ databases">
        <authorList>
            <person name="Chen Y."/>
            <person name="Shah S."/>
            <person name="Dougan E. K."/>
            <person name="Thang M."/>
            <person name="Chan C."/>
        </authorList>
    </citation>
    <scope>NUCLEOTIDE SEQUENCE [LARGE SCALE GENOMIC DNA]</scope>
</reference>
<sequence length="1699" mass="180451">MPTHDAMGGISGTALFEVDEVGAPGAAGQYLSAQFRGASLPAEAMRLDGAFPARGVGPAGLLRLCAQGPARCGEPARAGRAVLHVGWLRLRAARGLVEPWARPSAFGGRGGGGGRQALGPIPGGAAPDRLAGAAARALAGGGAGARGVGGRGRRRQRSESGSRSDGDGEPRFRDAPSRGGSVRLLAERQPGALYDEAMLNIARVMGLRSSSVTTVSQLRVNAVRAVLTLATTRDLLESGSLPQVSDVLTQRFKALEFSLSGVSWQVASELEIVPGARPPLASMDEQDLARRSAAPRRRLQDAKSRGALGGQGRGGERARPAERAREGSRARSPSPRAPQAARQPAPGRGKWRGRGRNRFFLLRAASLARAPSAPAAAAEAEGPPAAAPSDSPARALPPSGPRGPRAVAVAAAGAGGTTRAGAAGDLLREPYDVGPILLNLFRSSPGSLGRYVRNSLDLQLREHMATKGGRLQRDLLPLPHPAVVKSDVVHDGEDLSDENWEALRCRLVVTVLALNCGAGFRSLKFARCCRGRADAAQRAALIGLARRLFLAARIETSLPRDLNWESRPKDRKIGYSGSEITTPHKLTPEQVLDGLPPPGVAASIEAADLATGFLRDALLDPSLVLLPPSLRRTAPTPARARACESEWHRMIAPIAPSEIACRDGAPLFNGAFGVPKARDAPVRCGDGELRPVLRRITNLTPSNACQGCIVGDTPEMPTMSQLNGLVLTESEDLLWSGADRKAFFYVFRATPPRWPRMVIAPSAPSRLPGLKDGGTTHICLCVIGMGCISAVGVSTHLHRNMLQRSGSVPRGLCPSCESEAEKLRGTVPALLTDARACYEAAVSLGPPGKDVHREVRATALGQLVDGVEGARRPSVGYITEMVSLTFWVLGKKRVSMRLIRILLGRWVRVHCFRRPLAARFAYAWRWLDDARSGGRFSVNVVDDLLMCLALSALCVADMRLEVDHLVTASDASEAAGAEIYSAALSDRGRAPATRRRRPASAACEEETALINLFDGIGGGRRAFEILGQADPVTLAGLLRARGRITRVLVMGGFPCQIYASLDVDRRGAADPSASLVGHMVRIIQGLRVAMPEATVDFLGENVASTVESDALHLNALFERIPLEVEAGDIGWVKRPCLYCTSWDLLPSFGSKATMVMAKGSAGRRACRVALQAERPPLEEWLPAGANCPGAAAGEPLPTFVRWAPLSQPRPRPAGIGECTDAELARWEEVGFAAPPYQFRDKWCVHEAGGRVAPPDAVAREKLMGFVEGHTVPCMTSAEAKASPTKYEALRRSLAGNSFQCEVVAWLFSHWAVAVGLLVTVPSVAELHSSARAWAGGRKLWAGDLASLRCGRAKLDEQVSRELEVAAAGRAGPGPPAVVYVGRGSRRWSLEPSGWGNPLAISPSCSREDAVALFAGWLRGQPQLLGRLEDLRGATLACHCEQAVSCHADVLLAELAKRGATSWRDSDVSRRLATNLAIACRSNGADIRTDGSSEELGQIFPRQEIDAGISQRRKARQLVWAVPEHIDVLECQGALMGKRSSPSNRRAAGAGLGKLGDARIGAATLARYRRAAQQFVDYQNAMNLQLPVTWEDMDVTLQDYLEYRWAEGATKGASACAADAAAGLQCASWLGAGGEEIAFAATALAGFHLRLRTVEALSLSSGVVQLKPCGRGAVSLPWTETACQKGAREAVTLDDPLVGP</sequence>
<dbReference type="Proteomes" id="UP001189429">
    <property type="component" value="Unassembled WGS sequence"/>
</dbReference>
<dbReference type="EMBL" id="CAUYUJ010015340">
    <property type="protein sequence ID" value="CAK0852772.1"/>
    <property type="molecule type" value="Genomic_DNA"/>
</dbReference>
<feature type="region of interest" description="Disordered" evidence="1">
    <location>
        <begin position="103"/>
        <end position="125"/>
    </location>
</feature>